<dbReference type="RefSeq" id="XP_031567213.1">
    <property type="nucleotide sequence ID" value="XM_031711353.1"/>
</dbReference>
<keyword evidence="5" id="KW-0297">G-protein coupled receptor</keyword>
<keyword evidence="3 9" id="KW-0812">Transmembrane</keyword>
<dbReference type="Pfam" id="PF00001">
    <property type="entry name" value="7tm_1"/>
    <property type="match status" value="1"/>
</dbReference>
<dbReference type="GO" id="GO:0004930">
    <property type="term" value="F:G protein-coupled receptor activity"/>
    <property type="evidence" value="ECO:0007669"/>
    <property type="project" value="UniProtKB-KW"/>
</dbReference>
<accession>A0A6P8ILB9</accession>
<keyword evidence="6 9" id="KW-0472">Membrane</keyword>
<feature type="domain" description="G-protein coupled receptors family 1 profile" evidence="10">
    <location>
        <begin position="1"/>
        <end position="222"/>
    </location>
</feature>
<dbReference type="Proteomes" id="UP000515163">
    <property type="component" value="Unplaced"/>
</dbReference>
<name>A0A6P8ILB9_ACTTE</name>
<dbReference type="InterPro" id="IPR000276">
    <property type="entry name" value="GPCR_Rhodpsn"/>
</dbReference>
<gene>
    <name evidence="12" type="primary">LOC116302133</name>
</gene>
<evidence type="ECO:0000313" key="12">
    <source>
        <dbReference type="RefSeq" id="XP_031567213.1"/>
    </source>
</evidence>
<evidence type="ECO:0000259" key="10">
    <source>
        <dbReference type="PROSITE" id="PS50262"/>
    </source>
</evidence>
<dbReference type="AlphaFoldDB" id="A0A6P8ILB9"/>
<feature type="transmembrane region" description="Helical" evidence="9">
    <location>
        <begin position="107"/>
        <end position="125"/>
    </location>
</feature>
<organism evidence="11 12">
    <name type="scientific">Actinia tenebrosa</name>
    <name type="common">Australian red waratah sea anemone</name>
    <dbReference type="NCBI Taxonomy" id="6105"/>
    <lineage>
        <taxon>Eukaryota</taxon>
        <taxon>Metazoa</taxon>
        <taxon>Cnidaria</taxon>
        <taxon>Anthozoa</taxon>
        <taxon>Hexacorallia</taxon>
        <taxon>Actiniaria</taxon>
        <taxon>Actiniidae</taxon>
        <taxon>Actinia</taxon>
    </lineage>
</organism>
<evidence type="ECO:0000256" key="8">
    <source>
        <dbReference type="ARBA" id="ARBA00023224"/>
    </source>
</evidence>
<reference evidence="12" key="1">
    <citation type="submission" date="2025-08" db="UniProtKB">
        <authorList>
            <consortium name="RefSeq"/>
        </authorList>
    </citation>
    <scope>IDENTIFICATION</scope>
    <source>
        <tissue evidence="12">Tentacle</tissue>
    </source>
</reference>
<evidence type="ECO:0000256" key="5">
    <source>
        <dbReference type="ARBA" id="ARBA00023040"/>
    </source>
</evidence>
<dbReference type="PANTHER" id="PTHR24249:SF372">
    <property type="entry name" value="G-PROTEIN COUPLED RECEPTORS FAMILY 1 PROFILE DOMAIN-CONTAINING PROTEIN"/>
    <property type="match status" value="1"/>
</dbReference>
<dbReference type="InterPro" id="IPR050569">
    <property type="entry name" value="TAAR"/>
</dbReference>
<evidence type="ECO:0000256" key="1">
    <source>
        <dbReference type="ARBA" id="ARBA00004651"/>
    </source>
</evidence>
<dbReference type="KEGG" id="aten:116302133"/>
<protein>
    <submittedName>
        <fullName evidence="12">Tyramine/octopamine receptor-like</fullName>
    </submittedName>
</protein>
<dbReference type="PANTHER" id="PTHR24249">
    <property type="entry name" value="HISTAMINE RECEPTOR-RELATED G-PROTEIN COUPLED RECEPTOR"/>
    <property type="match status" value="1"/>
</dbReference>
<evidence type="ECO:0000256" key="6">
    <source>
        <dbReference type="ARBA" id="ARBA00023136"/>
    </source>
</evidence>
<keyword evidence="2" id="KW-1003">Cell membrane</keyword>
<dbReference type="InterPro" id="IPR017452">
    <property type="entry name" value="GPCR_Rhodpsn_7TM"/>
</dbReference>
<dbReference type="OrthoDB" id="5964710at2759"/>
<feature type="transmembrane region" description="Helical" evidence="9">
    <location>
        <begin position="206"/>
        <end position="225"/>
    </location>
</feature>
<dbReference type="Gene3D" id="1.20.1070.10">
    <property type="entry name" value="Rhodopsin 7-helix transmembrane proteins"/>
    <property type="match status" value="1"/>
</dbReference>
<dbReference type="SUPFAM" id="SSF81321">
    <property type="entry name" value="Family A G protein-coupled receptor-like"/>
    <property type="match status" value="1"/>
</dbReference>
<keyword evidence="7" id="KW-0675">Receptor</keyword>
<feature type="transmembrane region" description="Helical" evidence="9">
    <location>
        <begin position="162"/>
        <end position="186"/>
    </location>
</feature>
<evidence type="ECO:0000256" key="3">
    <source>
        <dbReference type="ARBA" id="ARBA00022692"/>
    </source>
</evidence>
<evidence type="ECO:0000256" key="7">
    <source>
        <dbReference type="ARBA" id="ARBA00023170"/>
    </source>
</evidence>
<evidence type="ECO:0000313" key="11">
    <source>
        <dbReference type="Proteomes" id="UP000515163"/>
    </source>
</evidence>
<evidence type="ECO:0000256" key="9">
    <source>
        <dbReference type="SAM" id="Phobius"/>
    </source>
</evidence>
<feature type="transmembrane region" description="Helical" evidence="9">
    <location>
        <begin position="65"/>
        <end position="87"/>
    </location>
</feature>
<sequence>MPIEAAHLYYSPIWPFGKVLCRLWNTFFATFASLSVCTLCAISAERLWALLRPFRYDSSEISVKTLIILVSLWIYAFLSGVYSFFIWDVDEEGFCFSDLSAPFDKAAPILIINVLLPYATCLVAYGKIFKISHKQEKNICLTTVNCSNKINSKRKRIVSHLLVRKSTVTLGLLLGSFTLCCMPFLVFHIIDAAVEHLPNRLYVSSITKWLFFVCSSSNWALYGLLNKDYRKTMMEIVGNMMFFRKNRVAFVQNQELTIRVTISNK</sequence>
<proteinExistence type="predicted"/>
<dbReference type="GeneID" id="116302133"/>
<keyword evidence="4 9" id="KW-1133">Transmembrane helix</keyword>
<dbReference type="GO" id="GO:0005886">
    <property type="term" value="C:plasma membrane"/>
    <property type="evidence" value="ECO:0007669"/>
    <property type="project" value="UniProtKB-SubCell"/>
</dbReference>
<keyword evidence="8" id="KW-0807">Transducer</keyword>
<dbReference type="PROSITE" id="PS50262">
    <property type="entry name" value="G_PROTEIN_RECEP_F1_2"/>
    <property type="match status" value="1"/>
</dbReference>
<evidence type="ECO:0000256" key="4">
    <source>
        <dbReference type="ARBA" id="ARBA00022989"/>
    </source>
</evidence>
<comment type="subcellular location">
    <subcellularLocation>
        <location evidence="1">Cell membrane</location>
        <topology evidence="1">Multi-pass membrane protein</topology>
    </subcellularLocation>
</comment>
<feature type="transmembrane region" description="Helical" evidence="9">
    <location>
        <begin position="23"/>
        <end position="44"/>
    </location>
</feature>
<evidence type="ECO:0000256" key="2">
    <source>
        <dbReference type="ARBA" id="ARBA00022475"/>
    </source>
</evidence>
<dbReference type="InParanoid" id="A0A6P8ILB9"/>
<keyword evidence="11" id="KW-1185">Reference proteome</keyword>
<dbReference type="PRINTS" id="PR00237">
    <property type="entry name" value="GPCRRHODOPSN"/>
</dbReference>